<name>A0A151JX78_9HYME</name>
<evidence type="ECO:0000313" key="1">
    <source>
        <dbReference type="EMBL" id="KYN39718.1"/>
    </source>
</evidence>
<keyword evidence="2" id="KW-1185">Reference proteome</keyword>
<proteinExistence type="predicted"/>
<evidence type="ECO:0000313" key="2">
    <source>
        <dbReference type="Proteomes" id="UP000078541"/>
    </source>
</evidence>
<accession>A0A151JX78</accession>
<protein>
    <submittedName>
        <fullName evidence="1">Uncharacterized protein</fullName>
    </submittedName>
</protein>
<gene>
    <name evidence="1" type="ORF">ALC56_05897</name>
</gene>
<dbReference type="Proteomes" id="UP000078541">
    <property type="component" value="Unassembled WGS sequence"/>
</dbReference>
<dbReference type="EMBL" id="KQ981604">
    <property type="protein sequence ID" value="KYN39718.1"/>
    <property type="molecule type" value="Genomic_DNA"/>
</dbReference>
<dbReference type="AlphaFoldDB" id="A0A151JX78"/>
<organism evidence="1 2">
    <name type="scientific">Trachymyrmex septentrionalis</name>
    <dbReference type="NCBI Taxonomy" id="34720"/>
    <lineage>
        <taxon>Eukaryota</taxon>
        <taxon>Metazoa</taxon>
        <taxon>Ecdysozoa</taxon>
        <taxon>Arthropoda</taxon>
        <taxon>Hexapoda</taxon>
        <taxon>Insecta</taxon>
        <taxon>Pterygota</taxon>
        <taxon>Neoptera</taxon>
        <taxon>Endopterygota</taxon>
        <taxon>Hymenoptera</taxon>
        <taxon>Apocrita</taxon>
        <taxon>Aculeata</taxon>
        <taxon>Formicoidea</taxon>
        <taxon>Formicidae</taxon>
        <taxon>Myrmicinae</taxon>
        <taxon>Trachymyrmex</taxon>
    </lineage>
</organism>
<reference evidence="1 2" key="1">
    <citation type="submission" date="2016-03" db="EMBL/GenBank/DDBJ databases">
        <title>Trachymyrmex septentrionalis WGS genome.</title>
        <authorList>
            <person name="Nygaard S."/>
            <person name="Hu H."/>
            <person name="Boomsma J."/>
            <person name="Zhang G."/>
        </authorList>
    </citation>
    <scope>NUCLEOTIDE SEQUENCE [LARGE SCALE GENOMIC DNA]</scope>
    <source>
        <strain evidence="1">Tsep2-gDNA-1</strain>
        <tissue evidence="1">Whole body</tissue>
    </source>
</reference>
<sequence>MLLATSYDLNNSHTKTIHVGLQRTNEEIFKPVVKLGGHNADGIYFDADCWQQFQDNMELMNEYLSSDNRVKPNFVVIKNITISFTTSYGSKSILLAYKEEEENSNGNLRKEEDALDSTPPAKKRRTYVAAVVMQKTTFLGLRSIVKCVDAHLKQLESLSDNVNKCALYLIQEIELKLSACFINQEILKLTLRGNYKDIERNVRTQINDLTFLDMYFNIIFLELTLLRYNEIFHIP</sequence>